<evidence type="ECO:0000256" key="1">
    <source>
        <dbReference type="ARBA" id="ARBA00004496"/>
    </source>
</evidence>
<keyword evidence="5 11" id="KW-0645">Protease</keyword>
<protein>
    <recommendedName>
        <fullName evidence="11">Cysteine protease</fullName>
        <ecNumber evidence="11">3.4.22.-</ecNumber>
    </recommendedName>
</protein>
<proteinExistence type="inferred from homology"/>
<dbReference type="GO" id="GO:0000045">
    <property type="term" value="P:autophagosome assembly"/>
    <property type="evidence" value="ECO:0007669"/>
    <property type="project" value="TreeGrafter"/>
</dbReference>
<keyword evidence="14" id="KW-1185">Reference proteome</keyword>
<dbReference type="InterPro" id="IPR046792">
    <property type="entry name" value="Peptidase_C54_cat"/>
</dbReference>
<evidence type="ECO:0000256" key="6">
    <source>
        <dbReference type="ARBA" id="ARBA00022801"/>
    </source>
</evidence>
<dbReference type="MEROPS" id="C54.008"/>
<dbReference type="OrthoDB" id="2960936at2759"/>
<dbReference type="PANTHER" id="PTHR22624:SF49">
    <property type="entry name" value="CYSTEINE PROTEASE"/>
    <property type="match status" value="1"/>
</dbReference>
<gene>
    <name evidence="13" type="ORF">EAG_11384</name>
</gene>
<dbReference type="GO" id="GO:0035973">
    <property type="term" value="P:aggrephagy"/>
    <property type="evidence" value="ECO:0007669"/>
    <property type="project" value="TreeGrafter"/>
</dbReference>
<evidence type="ECO:0000256" key="4">
    <source>
        <dbReference type="ARBA" id="ARBA00022490"/>
    </source>
</evidence>
<keyword evidence="6 11" id="KW-0378">Hydrolase</keyword>
<dbReference type="EMBL" id="GL434644">
    <property type="protein sequence ID" value="EFN74681.1"/>
    <property type="molecule type" value="Genomic_DNA"/>
</dbReference>
<keyword evidence="3" id="KW-0813">Transport</keyword>
<evidence type="ECO:0000256" key="5">
    <source>
        <dbReference type="ARBA" id="ARBA00022670"/>
    </source>
</evidence>
<dbReference type="OMA" id="DICKYAV"/>
<sequence>MLNKIGEHFWTFPCKDWQWMPETKNSTYLKILSRFEDKRAAAFSIHQIALMGASEGKEVGQWFGPNTIAQVLKKLVVYDEWSSITIHVALDNTLIINDICKYAVISKSPLSKLSK</sequence>
<dbReference type="Pfam" id="PF03416">
    <property type="entry name" value="Peptidase_C54"/>
    <property type="match status" value="1"/>
</dbReference>
<dbReference type="InParanoid" id="E1ZVV5"/>
<reference evidence="13 14" key="1">
    <citation type="journal article" date="2010" name="Science">
        <title>Genomic comparison of the ants Camponotus floridanus and Harpegnathos saltator.</title>
        <authorList>
            <person name="Bonasio R."/>
            <person name="Zhang G."/>
            <person name="Ye C."/>
            <person name="Mutti N.S."/>
            <person name="Fang X."/>
            <person name="Qin N."/>
            <person name="Donahue G."/>
            <person name="Yang P."/>
            <person name="Li Q."/>
            <person name="Li C."/>
            <person name="Zhang P."/>
            <person name="Huang Z."/>
            <person name="Berger S.L."/>
            <person name="Reinberg D."/>
            <person name="Wang J."/>
            <person name="Liebig J."/>
        </authorList>
    </citation>
    <scope>NUCLEOTIDE SEQUENCE [LARGE SCALE GENOMIC DNA]</scope>
    <source>
        <strain evidence="14">C129</strain>
    </source>
</reference>
<organism evidence="14">
    <name type="scientific">Camponotus floridanus</name>
    <name type="common">Florida carpenter ant</name>
    <dbReference type="NCBI Taxonomy" id="104421"/>
    <lineage>
        <taxon>Eukaryota</taxon>
        <taxon>Metazoa</taxon>
        <taxon>Ecdysozoa</taxon>
        <taxon>Arthropoda</taxon>
        <taxon>Hexapoda</taxon>
        <taxon>Insecta</taxon>
        <taxon>Pterygota</taxon>
        <taxon>Neoptera</taxon>
        <taxon>Endopterygota</taxon>
        <taxon>Hymenoptera</taxon>
        <taxon>Apocrita</taxon>
        <taxon>Aculeata</taxon>
        <taxon>Formicoidea</taxon>
        <taxon>Formicidae</taxon>
        <taxon>Formicinae</taxon>
        <taxon>Camponotus</taxon>
    </lineage>
</organism>
<dbReference type="InterPro" id="IPR038765">
    <property type="entry name" value="Papain-like_cys_pep_sf"/>
</dbReference>
<comment type="similarity">
    <text evidence="2 11">Belongs to the peptidase C54 family.</text>
</comment>
<evidence type="ECO:0000256" key="8">
    <source>
        <dbReference type="ARBA" id="ARBA00022927"/>
    </source>
</evidence>
<dbReference type="Proteomes" id="UP000000311">
    <property type="component" value="Unassembled WGS sequence"/>
</dbReference>
<dbReference type="EC" id="3.4.22.-" evidence="11"/>
<comment type="catalytic activity">
    <reaction evidence="10">
        <text>[protein]-C-terminal L-amino acid-glycyl-phosphatidylethanolamide + H2O = [protein]-C-terminal L-amino acid-glycine + a 1,2-diacyl-sn-glycero-3-phosphoethanolamine</text>
        <dbReference type="Rhea" id="RHEA:67548"/>
        <dbReference type="Rhea" id="RHEA-COMP:17323"/>
        <dbReference type="Rhea" id="RHEA-COMP:17324"/>
        <dbReference type="ChEBI" id="CHEBI:15377"/>
        <dbReference type="ChEBI" id="CHEBI:64612"/>
        <dbReference type="ChEBI" id="CHEBI:172940"/>
        <dbReference type="ChEBI" id="CHEBI:172941"/>
    </reaction>
    <physiologicalReaction direction="left-to-right" evidence="10">
        <dbReference type="Rhea" id="RHEA:67549"/>
    </physiologicalReaction>
</comment>
<dbReference type="GO" id="GO:0019786">
    <property type="term" value="F:protein-phosphatidylethanolamide deconjugating activity"/>
    <property type="evidence" value="ECO:0007669"/>
    <property type="project" value="InterPro"/>
</dbReference>
<dbReference type="SUPFAM" id="SSF54001">
    <property type="entry name" value="Cysteine proteinases"/>
    <property type="match status" value="1"/>
</dbReference>
<keyword evidence="4 11" id="KW-0963">Cytoplasm</keyword>
<dbReference type="PANTHER" id="PTHR22624">
    <property type="entry name" value="CYSTEINE PROTEASE ATG4"/>
    <property type="match status" value="1"/>
</dbReference>
<evidence type="ECO:0000256" key="7">
    <source>
        <dbReference type="ARBA" id="ARBA00022807"/>
    </source>
</evidence>
<dbReference type="GO" id="GO:0005737">
    <property type="term" value="C:cytoplasm"/>
    <property type="evidence" value="ECO:0007669"/>
    <property type="project" value="UniProtKB-SubCell"/>
</dbReference>
<dbReference type="AlphaFoldDB" id="E1ZVV5"/>
<evidence type="ECO:0000256" key="11">
    <source>
        <dbReference type="RuleBase" id="RU363115"/>
    </source>
</evidence>
<dbReference type="STRING" id="104421.E1ZVV5"/>
<feature type="domain" description="Peptidase C54 catalytic" evidence="12">
    <location>
        <begin position="15"/>
        <end position="101"/>
    </location>
</feature>
<evidence type="ECO:0000256" key="10">
    <source>
        <dbReference type="ARBA" id="ARBA00029362"/>
    </source>
</evidence>
<evidence type="ECO:0000313" key="14">
    <source>
        <dbReference type="Proteomes" id="UP000000311"/>
    </source>
</evidence>
<dbReference type="InterPro" id="IPR005078">
    <property type="entry name" value="Peptidase_C54"/>
</dbReference>
<evidence type="ECO:0000256" key="3">
    <source>
        <dbReference type="ARBA" id="ARBA00022448"/>
    </source>
</evidence>
<keyword evidence="9 11" id="KW-0072">Autophagy</keyword>
<comment type="function">
    <text evidence="11">Cysteine protease that plays a key role in autophagy by mediating both proteolytic activation and delipidation of ATG8 family proteins.</text>
</comment>
<dbReference type="GO" id="GO:0034727">
    <property type="term" value="P:piecemeal microautophagy of the nucleus"/>
    <property type="evidence" value="ECO:0007669"/>
    <property type="project" value="TreeGrafter"/>
</dbReference>
<dbReference type="GO" id="GO:0000423">
    <property type="term" value="P:mitophagy"/>
    <property type="evidence" value="ECO:0007669"/>
    <property type="project" value="TreeGrafter"/>
</dbReference>
<keyword evidence="8 11" id="KW-0653">Protein transport</keyword>
<evidence type="ECO:0000259" key="12">
    <source>
        <dbReference type="Pfam" id="PF03416"/>
    </source>
</evidence>
<comment type="subcellular location">
    <subcellularLocation>
        <location evidence="1 11">Cytoplasm</location>
    </subcellularLocation>
</comment>
<evidence type="ECO:0000256" key="2">
    <source>
        <dbReference type="ARBA" id="ARBA00010958"/>
    </source>
</evidence>
<dbReference type="GO" id="GO:0004197">
    <property type="term" value="F:cysteine-type endopeptidase activity"/>
    <property type="evidence" value="ECO:0007669"/>
    <property type="project" value="TreeGrafter"/>
</dbReference>
<keyword evidence="7" id="KW-0788">Thiol protease</keyword>
<evidence type="ECO:0000313" key="13">
    <source>
        <dbReference type="EMBL" id="EFN74681.1"/>
    </source>
</evidence>
<accession>E1ZVV5</accession>
<dbReference type="GO" id="GO:0016485">
    <property type="term" value="P:protein processing"/>
    <property type="evidence" value="ECO:0007669"/>
    <property type="project" value="TreeGrafter"/>
</dbReference>
<dbReference type="GO" id="GO:0015031">
    <property type="term" value="P:protein transport"/>
    <property type="evidence" value="ECO:0007669"/>
    <property type="project" value="UniProtKB-KW"/>
</dbReference>
<name>E1ZVV5_CAMFO</name>
<evidence type="ECO:0000256" key="9">
    <source>
        <dbReference type="ARBA" id="ARBA00023006"/>
    </source>
</evidence>